<gene>
    <name evidence="4" type="ORF">FHS27_002479</name>
</gene>
<dbReference type="Pfam" id="PF07811">
    <property type="entry name" value="TadE"/>
    <property type="match status" value="1"/>
</dbReference>
<name>A0A7W5DYS4_9BACT</name>
<keyword evidence="2" id="KW-1133">Transmembrane helix</keyword>
<protein>
    <submittedName>
        <fullName evidence="4">Flp pilus assembly protein TadG</fullName>
    </submittedName>
</protein>
<feature type="transmembrane region" description="Helical" evidence="2">
    <location>
        <begin position="31"/>
        <end position="53"/>
    </location>
</feature>
<accession>A0A7W5DYS4</accession>
<dbReference type="EMBL" id="JACHXU010000007">
    <property type="protein sequence ID" value="MBB3206667.1"/>
    <property type="molecule type" value="Genomic_DNA"/>
</dbReference>
<feature type="region of interest" description="Disordered" evidence="1">
    <location>
        <begin position="1"/>
        <end position="26"/>
    </location>
</feature>
<dbReference type="Proteomes" id="UP000536179">
    <property type="component" value="Unassembled WGS sequence"/>
</dbReference>
<evidence type="ECO:0000256" key="2">
    <source>
        <dbReference type="SAM" id="Phobius"/>
    </source>
</evidence>
<organism evidence="4 5">
    <name type="scientific">Aporhodopirellula rubra</name>
    <dbReference type="NCBI Taxonomy" id="980271"/>
    <lineage>
        <taxon>Bacteria</taxon>
        <taxon>Pseudomonadati</taxon>
        <taxon>Planctomycetota</taxon>
        <taxon>Planctomycetia</taxon>
        <taxon>Pirellulales</taxon>
        <taxon>Pirellulaceae</taxon>
        <taxon>Aporhodopirellula</taxon>
    </lineage>
</organism>
<evidence type="ECO:0000313" key="5">
    <source>
        <dbReference type="Proteomes" id="UP000536179"/>
    </source>
</evidence>
<dbReference type="RefSeq" id="WP_246419580.1">
    <property type="nucleotide sequence ID" value="NZ_JACHXU010000007.1"/>
</dbReference>
<evidence type="ECO:0000259" key="3">
    <source>
        <dbReference type="Pfam" id="PF07811"/>
    </source>
</evidence>
<feature type="domain" description="TadE-like" evidence="3">
    <location>
        <begin position="33"/>
        <end position="74"/>
    </location>
</feature>
<proteinExistence type="predicted"/>
<evidence type="ECO:0000256" key="1">
    <source>
        <dbReference type="SAM" id="MobiDB-lite"/>
    </source>
</evidence>
<dbReference type="InterPro" id="IPR012495">
    <property type="entry name" value="TadE-like_dom"/>
</dbReference>
<reference evidence="4 5" key="1">
    <citation type="submission" date="2020-08" db="EMBL/GenBank/DDBJ databases">
        <title>Genomic Encyclopedia of Type Strains, Phase III (KMG-III): the genomes of soil and plant-associated and newly described type strains.</title>
        <authorList>
            <person name="Whitman W."/>
        </authorList>
    </citation>
    <scope>NUCLEOTIDE SEQUENCE [LARGE SCALE GENOMIC DNA]</scope>
    <source>
        <strain evidence="4 5">CECT 8075</strain>
    </source>
</reference>
<keyword evidence="5" id="KW-1185">Reference proteome</keyword>
<keyword evidence="2" id="KW-0812">Transmembrane</keyword>
<comment type="caution">
    <text evidence="4">The sequence shown here is derived from an EMBL/GenBank/DDBJ whole genome shotgun (WGS) entry which is preliminary data.</text>
</comment>
<evidence type="ECO:0000313" key="4">
    <source>
        <dbReference type="EMBL" id="MBB3206667.1"/>
    </source>
</evidence>
<dbReference type="AlphaFoldDB" id="A0A7W5DYS4"/>
<keyword evidence="2" id="KW-0472">Membrane</keyword>
<sequence length="157" mass="17479">MKHNSPNRSTLSHRPRRSQRRSQVRRGPKRVAATLVEFALVCNVLIVTIFTCMEFARMNMARNLAQDAAYFAARTAIVPGATAAEAEAEGERIMSSIFSSGYTVTCSPISDETEEVSVRVAVELDDVAFFLPLFLSGIELESTAKMQTERYSGFYEQ</sequence>